<gene>
    <name evidence="2" type="ORF">TWF694_003736</name>
</gene>
<dbReference type="Proteomes" id="UP001365542">
    <property type="component" value="Unassembled WGS sequence"/>
</dbReference>
<name>A0AAV9WZX3_9PEZI</name>
<evidence type="ECO:0000313" key="2">
    <source>
        <dbReference type="EMBL" id="KAK6530381.1"/>
    </source>
</evidence>
<proteinExistence type="predicted"/>
<reference evidence="2 3" key="1">
    <citation type="submission" date="2019-10" db="EMBL/GenBank/DDBJ databases">
        <authorList>
            <person name="Palmer J.M."/>
        </authorList>
    </citation>
    <scope>NUCLEOTIDE SEQUENCE [LARGE SCALE GENOMIC DNA]</scope>
    <source>
        <strain evidence="2 3">TWF694</strain>
    </source>
</reference>
<protein>
    <submittedName>
        <fullName evidence="2">Uncharacterized protein</fullName>
    </submittedName>
</protein>
<evidence type="ECO:0000313" key="3">
    <source>
        <dbReference type="Proteomes" id="UP001365542"/>
    </source>
</evidence>
<comment type="caution">
    <text evidence="2">The sequence shown here is derived from an EMBL/GenBank/DDBJ whole genome shotgun (WGS) entry which is preliminary data.</text>
</comment>
<evidence type="ECO:0000256" key="1">
    <source>
        <dbReference type="SAM" id="MobiDB-lite"/>
    </source>
</evidence>
<feature type="compositionally biased region" description="Polar residues" evidence="1">
    <location>
        <begin position="370"/>
        <end position="383"/>
    </location>
</feature>
<keyword evidence="3" id="KW-1185">Reference proteome</keyword>
<dbReference type="AlphaFoldDB" id="A0AAV9WZX3"/>
<feature type="compositionally biased region" description="Polar residues" evidence="1">
    <location>
        <begin position="1"/>
        <end position="13"/>
    </location>
</feature>
<accession>A0AAV9WZX3</accession>
<feature type="region of interest" description="Disordered" evidence="1">
    <location>
        <begin position="352"/>
        <end position="450"/>
    </location>
</feature>
<feature type="region of interest" description="Disordered" evidence="1">
    <location>
        <begin position="1"/>
        <end position="50"/>
    </location>
</feature>
<organism evidence="2 3">
    <name type="scientific">Orbilia ellipsospora</name>
    <dbReference type="NCBI Taxonomy" id="2528407"/>
    <lineage>
        <taxon>Eukaryota</taxon>
        <taxon>Fungi</taxon>
        <taxon>Dikarya</taxon>
        <taxon>Ascomycota</taxon>
        <taxon>Pezizomycotina</taxon>
        <taxon>Orbiliomycetes</taxon>
        <taxon>Orbiliales</taxon>
        <taxon>Orbiliaceae</taxon>
        <taxon>Orbilia</taxon>
    </lineage>
</organism>
<dbReference type="EMBL" id="JAVHJO010000013">
    <property type="protein sequence ID" value="KAK6530381.1"/>
    <property type="molecule type" value="Genomic_DNA"/>
</dbReference>
<sequence>MAPTLVESQSPTTADCPGEPISSSFKLPKFPPWDQVRDVPDLNGQPSTEQRPFSFDAWCSRVAPDLFDPTYADSMEPKMFSNPHDDFTPLSPEAKYFSTGMENALRLIRTDITRFRNELRRVYALIPEVQTIVFGTKRKDGPLDNTIPALMLTIRRLMASSTTRNAINMFRETKTWPSKREEADVRKILNCSYAFMLRFTNLWHKMGQAAEYMMNAKRYQERAIENLQHMEQIIEKRRLTIDYLQIMYERECQNLTKRLQECEGSITDLTMRFKYEFSSLATKFATGYIIPHVVMFNVIFGAYWKTVQKPKGIQRLRGLSLRETLSLTPENMREVHWKLAVKFGFVPPGLNDNIDEDDDGVSGSGSSRGPNGTNETNSVNGQRVNGVDGLHVPSKGPNGVNRLNTESIRLSRLSRKNLYRPAVPRPATVSSERNKRNSSGDQDGNPCKGVSLGDFLFSDIDIPRM</sequence>